<keyword evidence="2" id="KW-1185">Reference proteome</keyword>
<dbReference type="GeneID" id="43869546"/>
<gene>
    <name evidence="1" type="ORF">IC006_0402</name>
</gene>
<protein>
    <submittedName>
        <fullName evidence="1">Uncharacterized protein</fullName>
    </submittedName>
</protein>
<organism evidence="1 2">
    <name type="scientific">Sulfuracidifex tepidarius</name>
    <dbReference type="NCBI Taxonomy" id="1294262"/>
    <lineage>
        <taxon>Archaea</taxon>
        <taxon>Thermoproteota</taxon>
        <taxon>Thermoprotei</taxon>
        <taxon>Sulfolobales</taxon>
        <taxon>Sulfolobaceae</taxon>
        <taxon>Sulfuracidifex</taxon>
    </lineage>
</organism>
<dbReference type="STRING" id="1294262.GCA_001316085_02512"/>
<dbReference type="AlphaFoldDB" id="A0A510DSG9"/>
<dbReference type="RefSeq" id="WP_156303828.1">
    <property type="nucleotide sequence ID" value="NZ_AP018929.1"/>
</dbReference>
<dbReference type="EMBL" id="AP018929">
    <property type="protein sequence ID" value="BBG23118.1"/>
    <property type="molecule type" value="Genomic_DNA"/>
</dbReference>
<proteinExistence type="predicted"/>
<sequence length="49" mass="5549">MGLSVLKSTVVEAMYKVAFIFFMYKFTYHPYPVLNDAPSTLRGGTLTLE</sequence>
<evidence type="ECO:0000313" key="2">
    <source>
        <dbReference type="Proteomes" id="UP000322983"/>
    </source>
</evidence>
<reference evidence="1 2" key="1">
    <citation type="journal article" date="2020" name="Int. J. Syst. Evol. Microbiol.">
        <title>Sulfuracidifex tepidarius gen. nov., sp. nov. and transfer of Sulfolobus metallicus Huber and Stetter 1992 to the genus Sulfuracidifex as Sulfuracidifex metallicus comb. nov.</title>
        <authorList>
            <person name="Itoh T."/>
            <person name="Miura T."/>
            <person name="Sakai H.D."/>
            <person name="Kato S."/>
            <person name="Ohkuma M."/>
            <person name="Takashina T."/>
        </authorList>
    </citation>
    <scope>NUCLEOTIDE SEQUENCE [LARGE SCALE GENOMIC DNA]</scope>
    <source>
        <strain evidence="1 2">IC-006</strain>
    </source>
</reference>
<accession>A0A510DSG9</accession>
<name>A0A510DSG9_9CREN</name>
<evidence type="ECO:0000313" key="1">
    <source>
        <dbReference type="EMBL" id="BBG23118.1"/>
    </source>
</evidence>
<dbReference type="KEGG" id="step:IC006_0402"/>
<dbReference type="Proteomes" id="UP000322983">
    <property type="component" value="Chromosome"/>
</dbReference>